<name>A0A8S9SKM7_BRACR</name>
<gene>
    <name evidence="1" type="ORF">F2Q69_00036182</name>
</gene>
<evidence type="ECO:0000313" key="2">
    <source>
        <dbReference type="Proteomes" id="UP000712600"/>
    </source>
</evidence>
<evidence type="ECO:0000313" key="1">
    <source>
        <dbReference type="EMBL" id="KAF3600523.1"/>
    </source>
</evidence>
<dbReference type="Proteomes" id="UP000712600">
    <property type="component" value="Unassembled WGS sequence"/>
</dbReference>
<accession>A0A8S9SKM7</accession>
<proteinExistence type="predicted"/>
<comment type="caution">
    <text evidence="1">The sequence shown here is derived from an EMBL/GenBank/DDBJ whole genome shotgun (WGS) entry which is preliminary data.</text>
</comment>
<sequence>MNSERRTDGMMGRTAVAERLLIFPNYFFRDMTIAGWKLGRPNGFRRYQMVQAGSWVAQMVVGGSNRINQRCDLLVDMIKLLPLDILDGLKGSDLVQKGMRKELLEFECKMLQIRQVGVNEDPLDPMVAGAWNELV</sequence>
<dbReference type="EMBL" id="QGKX02000004">
    <property type="protein sequence ID" value="KAF3600523.1"/>
    <property type="molecule type" value="Genomic_DNA"/>
</dbReference>
<dbReference type="AlphaFoldDB" id="A0A8S9SKM7"/>
<reference evidence="1" key="1">
    <citation type="submission" date="2019-12" db="EMBL/GenBank/DDBJ databases">
        <title>Genome sequencing and annotation of Brassica cretica.</title>
        <authorList>
            <person name="Studholme D.J."/>
            <person name="Sarris P."/>
        </authorList>
    </citation>
    <scope>NUCLEOTIDE SEQUENCE</scope>
    <source>
        <strain evidence="1">PFS-109/04</strain>
        <tissue evidence="1">Leaf</tissue>
    </source>
</reference>
<protein>
    <submittedName>
        <fullName evidence="1">Uncharacterized protein</fullName>
    </submittedName>
</protein>
<organism evidence="1 2">
    <name type="scientific">Brassica cretica</name>
    <name type="common">Mustard</name>
    <dbReference type="NCBI Taxonomy" id="69181"/>
    <lineage>
        <taxon>Eukaryota</taxon>
        <taxon>Viridiplantae</taxon>
        <taxon>Streptophyta</taxon>
        <taxon>Embryophyta</taxon>
        <taxon>Tracheophyta</taxon>
        <taxon>Spermatophyta</taxon>
        <taxon>Magnoliopsida</taxon>
        <taxon>eudicotyledons</taxon>
        <taxon>Gunneridae</taxon>
        <taxon>Pentapetalae</taxon>
        <taxon>rosids</taxon>
        <taxon>malvids</taxon>
        <taxon>Brassicales</taxon>
        <taxon>Brassicaceae</taxon>
        <taxon>Brassiceae</taxon>
        <taxon>Brassica</taxon>
    </lineage>
</organism>